<dbReference type="Gene3D" id="3.40.50.2000">
    <property type="entry name" value="Glycogen Phosphorylase B"/>
    <property type="match status" value="2"/>
</dbReference>
<evidence type="ECO:0000313" key="4">
    <source>
        <dbReference type="Proteomes" id="UP000030653"/>
    </source>
</evidence>
<dbReference type="SUPFAM" id="SSF53756">
    <property type="entry name" value="UDP-Glycosyltransferase/glycogen phosphorylase"/>
    <property type="match status" value="1"/>
</dbReference>
<dbReference type="Proteomes" id="UP000030653">
    <property type="component" value="Unassembled WGS sequence"/>
</dbReference>
<gene>
    <name evidence="3" type="ORF">DACRYDRAFT_63550</name>
</gene>
<dbReference type="GeneID" id="63690796"/>
<dbReference type="AlphaFoldDB" id="M5GFA0"/>
<dbReference type="PANTHER" id="PTHR11926:SF774">
    <property type="entry name" value="UDP-GLYCOSYLTRANSFERASE 85A1-RELATED"/>
    <property type="match status" value="1"/>
</dbReference>
<evidence type="ECO:0000313" key="3">
    <source>
        <dbReference type="EMBL" id="EJU03978.1"/>
    </source>
</evidence>
<proteinExistence type="inferred from homology"/>
<dbReference type="CDD" id="cd03784">
    <property type="entry name" value="GT1_Gtf-like"/>
    <property type="match status" value="1"/>
</dbReference>
<dbReference type="Pfam" id="PF00201">
    <property type="entry name" value="UDPGT"/>
    <property type="match status" value="1"/>
</dbReference>
<dbReference type="STRING" id="1858805.M5GFA0"/>
<keyword evidence="2 3" id="KW-0808">Transferase</keyword>
<dbReference type="PANTHER" id="PTHR11926">
    <property type="entry name" value="GLUCOSYL/GLUCURONOSYL TRANSFERASES"/>
    <property type="match status" value="1"/>
</dbReference>
<dbReference type="RefSeq" id="XP_040630872.1">
    <property type="nucleotide sequence ID" value="XM_040775734.1"/>
</dbReference>
<accession>M5GFA0</accession>
<name>M5GFA0_DACPD</name>
<protein>
    <submittedName>
        <fullName evidence="3">UDP-Glycosyltransferase/glycogen phosphorylase</fullName>
    </submittedName>
</protein>
<reference evidence="3 4" key="1">
    <citation type="journal article" date="2012" name="Science">
        <title>The Paleozoic origin of enzymatic lignin decomposition reconstructed from 31 fungal genomes.</title>
        <authorList>
            <person name="Floudas D."/>
            <person name="Binder M."/>
            <person name="Riley R."/>
            <person name="Barry K."/>
            <person name="Blanchette R.A."/>
            <person name="Henrissat B."/>
            <person name="Martinez A.T."/>
            <person name="Otillar R."/>
            <person name="Spatafora J.W."/>
            <person name="Yadav J.S."/>
            <person name="Aerts A."/>
            <person name="Benoit I."/>
            <person name="Boyd A."/>
            <person name="Carlson A."/>
            <person name="Copeland A."/>
            <person name="Coutinho P.M."/>
            <person name="de Vries R.P."/>
            <person name="Ferreira P."/>
            <person name="Findley K."/>
            <person name="Foster B."/>
            <person name="Gaskell J."/>
            <person name="Glotzer D."/>
            <person name="Gorecki P."/>
            <person name="Heitman J."/>
            <person name="Hesse C."/>
            <person name="Hori C."/>
            <person name="Igarashi K."/>
            <person name="Jurgens J.A."/>
            <person name="Kallen N."/>
            <person name="Kersten P."/>
            <person name="Kohler A."/>
            <person name="Kuees U."/>
            <person name="Kumar T.K.A."/>
            <person name="Kuo A."/>
            <person name="LaButti K."/>
            <person name="Larrondo L.F."/>
            <person name="Lindquist E."/>
            <person name="Ling A."/>
            <person name="Lombard V."/>
            <person name="Lucas S."/>
            <person name="Lundell T."/>
            <person name="Martin R."/>
            <person name="McLaughlin D.J."/>
            <person name="Morgenstern I."/>
            <person name="Morin E."/>
            <person name="Murat C."/>
            <person name="Nagy L.G."/>
            <person name="Nolan M."/>
            <person name="Ohm R.A."/>
            <person name="Patyshakuliyeva A."/>
            <person name="Rokas A."/>
            <person name="Ruiz-Duenas F.J."/>
            <person name="Sabat G."/>
            <person name="Salamov A."/>
            <person name="Samejima M."/>
            <person name="Schmutz J."/>
            <person name="Slot J.C."/>
            <person name="St John F."/>
            <person name="Stenlid J."/>
            <person name="Sun H."/>
            <person name="Sun S."/>
            <person name="Syed K."/>
            <person name="Tsang A."/>
            <person name="Wiebenga A."/>
            <person name="Young D."/>
            <person name="Pisabarro A."/>
            <person name="Eastwood D.C."/>
            <person name="Martin F."/>
            <person name="Cullen D."/>
            <person name="Grigoriev I.V."/>
            <person name="Hibbett D.S."/>
        </authorList>
    </citation>
    <scope>NUCLEOTIDE SEQUENCE [LARGE SCALE GENOMIC DNA]</scope>
    <source>
        <strain evidence="3 4">DJM-731 SS1</strain>
    </source>
</reference>
<comment type="similarity">
    <text evidence="1">Belongs to the UDP-glycosyltransferase family.</text>
</comment>
<dbReference type="GO" id="GO:0080043">
    <property type="term" value="F:quercetin 3-O-glucosyltransferase activity"/>
    <property type="evidence" value="ECO:0007669"/>
    <property type="project" value="TreeGrafter"/>
</dbReference>
<evidence type="ECO:0000256" key="2">
    <source>
        <dbReference type="ARBA" id="ARBA00022679"/>
    </source>
</evidence>
<evidence type="ECO:0000256" key="1">
    <source>
        <dbReference type="ARBA" id="ARBA00009995"/>
    </source>
</evidence>
<organism evidence="3 4">
    <name type="scientific">Dacryopinax primogenitus (strain DJM 731)</name>
    <name type="common">Brown rot fungus</name>
    <dbReference type="NCBI Taxonomy" id="1858805"/>
    <lineage>
        <taxon>Eukaryota</taxon>
        <taxon>Fungi</taxon>
        <taxon>Dikarya</taxon>
        <taxon>Basidiomycota</taxon>
        <taxon>Agaricomycotina</taxon>
        <taxon>Dacrymycetes</taxon>
        <taxon>Dacrymycetales</taxon>
        <taxon>Dacrymycetaceae</taxon>
        <taxon>Dacryopinax</taxon>
    </lineage>
</organism>
<dbReference type="HOGENOM" id="CLU_001724_12_0_1"/>
<dbReference type="InterPro" id="IPR002213">
    <property type="entry name" value="UDP_glucos_trans"/>
</dbReference>
<feature type="non-terminal residue" evidence="3">
    <location>
        <position position="314"/>
    </location>
</feature>
<dbReference type="GO" id="GO:0080044">
    <property type="term" value="F:quercetin 7-O-glucosyltransferase activity"/>
    <property type="evidence" value="ECO:0007669"/>
    <property type="project" value="TreeGrafter"/>
</dbReference>
<dbReference type="EMBL" id="JH795858">
    <property type="protein sequence ID" value="EJU03978.1"/>
    <property type="molecule type" value="Genomic_DNA"/>
</dbReference>
<dbReference type="OrthoDB" id="5835829at2759"/>
<sequence length="314" mass="34504">MWIRDHRVAGDVVRVVGLPPYFQWEDFPQPVYPPPLHTFMITGEKMVDAADGFMLHTVEELEMEAHKDMIQWVRPRRVLCFGPQLPPALLSENAHSSAETLAKLDVNFNASPASDLADCRNDASNAAAGEKLAVDPTIAFLDKALEKYGVHSALYVSFGSMLFPPEAHMKALIETLLNLENPLPFIIPISTGSIPEDMKTAMEQSGRGLVVQWAPQQAILSHPALGWMITHCGGGGMFESLSSGVPVIAWPFMVDQHQHALWISQVLDTGFELLQVRTGTPGRPALRGDNPGGILILGTDEAIRNEIRDTLERA</sequence>
<keyword evidence="4" id="KW-1185">Reference proteome</keyword>